<dbReference type="InterPro" id="IPR051400">
    <property type="entry name" value="HAD-like_hydrolase"/>
</dbReference>
<dbReference type="PANTHER" id="PTHR46470:SF4">
    <property type="entry name" value="5-AMINO-6-(5-PHOSPHO-D-RIBITYLAMINO)URACIL PHOSPHATASE YIGB"/>
    <property type="match status" value="1"/>
</dbReference>
<dbReference type="STRING" id="1187848.A1QO_05230"/>
<evidence type="ECO:0000256" key="1">
    <source>
        <dbReference type="ARBA" id="ARBA00001946"/>
    </source>
</evidence>
<evidence type="ECO:0000313" key="4">
    <source>
        <dbReference type="EMBL" id="OEE36272.1"/>
    </source>
</evidence>
<dbReference type="SUPFAM" id="SSF56784">
    <property type="entry name" value="HAD-like"/>
    <property type="match status" value="1"/>
</dbReference>
<comment type="caution">
    <text evidence="4">The sequence shown here is derived from an EMBL/GenBank/DDBJ whole genome shotgun (WGS) entry which is preliminary data.</text>
</comment>
<gene>
    <name evidence="4" type="ORF">A1QO_05230</name>
</gene>
<name>A0A1E5BHC6_9VIBR</name>
<dbReference type="InterPro" id="IPR036412">
    <property type="entry name" value="HAD-like_sf"/>
</dbReference>
<dbReference type="Gene3D" id="1.20.120.1600">
    <property type="match status" value="1"/>
</dbReference>
<dbReference type="EMBL" id="AJYQ02000051">
    <property type="protein sequence ID" value="OEE36272.1"/>
    <property type="molecule type" value="Genomic_DNA"/>
</dbReference>
<dbReference type="SFLD" id="SFLDS00003">
    <property type="entry name" value="Haloacid_Dehalogenase"/>
    <property type="match status" value="1"/>
</dbReference>
<dbReference type="NCBIfam" id="NF008018">
    <property type="entry name" value="PRK10748.1"/>
    <property type="match status" value="1"/>
</dbReference>
<proteinExistence type="predicted"/>
<dbReference type="AlphaFoldDB" id="A0A1E5BHC6"/>
<comment type="cofactor">
    <cofactor evidence="1">
        <name>Mg(2+)</name>
        <dbReference type="ChEBI" id="CHEBI:18420"/>
    </cofactor>
</comment>
<dbReference type="Gene3D" id="3.40.50.1000">
    <property type="entry name" value="HAD superfamily/HAD-like"/>
    <property type="match status" value="1"/>
</dbReference>
<evidence type="ECO:0000256" key="2">
    <source>
        <dbReference type="ARBA" id="ARBA00022801"/>
    </source>
</evidence>
<dbReference type="eggNOG" id="COG1011">
    <property type="taxonomic scope" value="Bacteria"/>
</dbReference>
<dbReference type="InterPro" id="IPR006439">
    <property type="entry name" value="HAD-SF_hydro_IA"/>
</dbReference>
<dbReference type="GO" id="GO:0009231">
    <property type="term" value="P:riboflavin biosynthetic process"/>
    <property type="evidence" value="ECO:0007669"/>
    <property type="project" value="TreeGrafter"/>
</dbReference>
<dbReference type="RefSeq" id="WP_017040841.1">
    <property type="nucleotide sequence ID" value="NZ_AJYQ02000051.1"/>
</dbReference>
<organism evidence="4 5">
    <name type="scientific">Vibrio genomosp. F10 str. ZF-129</name>
    <dbReference type="NCBI Taxonomy" id="1187848"/>
    <lineage>
        <taxon>Bacteria</taxon>
        <taxon>Pseudomonadati</taxon>
        <taxon>Pseudomonadota</taxon>
        <taxon>Gammaproteobacteria</taxon>
        <taxon>Vibrionales</taxon>
        <taxon>Vibrionaceae</taxon>
        <taxon>Vibrio</taxon>
    </lineage>
</organism>
<dbReference type="OrthoDB" id="367448at2"/>
<dbReference type="PRINTS" id="PR00413">
    <property type="entry name" value="HADHALOGNASE"/>
</dbReference>
<protein>
    <submittedName>
        <fullName evidence="4">2-haloalkanoic acid dehalogenase</fullName>
    </submittedName>
</protein>
<keyword evidence="2" id="KW-0378">Hydrolase</keyword>
<dbReference type="NCBIfam" id="TIGR01549">
    <property type="entry name" value="HAD-SF-IA-v1"/>
    <property type="match status" value="1"/>
</dbReference>
<keyword evidence="3" id="KW-0460">Magnesium</keyword>
<accession>A0A1E5BHC6</accession>
<dbReference type="GO" id="GO:0016787">
    <property type="term" value="F:hydrolase activity"/>
    <property type="evidence" value="ECO:0007669"/>
    <property type="project" value="UniProtKB-KW"/>
</dbReference>
<dbReference type="SFLD" id="SFLDG01129">
    <property type="entry name" value="C1.5:_HAD__Beta-PGM__Phosphata"/>
    <property type="match status" value="1"/>
</dbReference>
<dbReference type="InterPro" id="IPR023214">
    <property type="entry name" value="HAD_sf"/>
</dbReference>
<dbReference type="Proteomes" id="UP000094741">
    <property type="component" value="Unassembled WGS sequence"/>
</dbReference>
<sequence length="237" mass="27486">MRFYRRVLPIQAMTFDLDDTLYDNRPVILRVESKITQWLHQNHPISAQRPLEWWQQVKRDVMINEPMLKHDVTRWRFTQVYQGLKLLGYNDEQADLAATAAIDKVLELRSQFQVPDETHRVLTLLSQRYPLVAITNGNVDVHKIALDPYFSLVLKAGPDGRAKPAEDLFVKASEFLKVAPKHILHVGDHLITDVVGAKNNGFQACWFNDQDTDLMRHQRSRVLPDVEINRLDSLLDL</sequence>
<dbReference type="PANTHER" id="PTHR46470">
    <property type="entry name" value="N-ACYLNEURAMINATE-9-PHOSPHATASE"/>
    <property type="match status" value="1"/>
</dbReference>
<evidence type="ECO:0000256" key="3">
    <source>
        <dbReference type="ARBA" id="ARBA00022842"/>
    </source>
</evidence>
<reference evidence="4 5" key="1">
    <citation type="journal article" date="2012" name="Science">
        <title>Ecological populations of bacteria act as socially cohesive units of antibiotic production and resistance.</title>
        <authorList>
            <person name="Cordero O.X."/>
            <person name="Wildschutte H."/>
            <person name="Kirkup B."/>
            <person name="Proehl S."/>
            <person name="Ngo L."/>
            <person name="Hussain F."/>
            <person name="Le Roux F."/>
            <person name="Mincer T."/>
            <person name="Polz M.F."/>
        </authorList>
    </citation>
    <scope>NUCLEOTIDE SEQUENCE [LARGE SCALE GENOMIC DNA]</scope>
    <source>
        <strain evidence="4 5">ZF-129</strain>
    </source>
</reference>
<dbReference type="Pfam" id="PF00702">
    <property type="entry name" value="Hydrolase"/>
    <property type="match status" value="1"/>
</dbReference>
<evidence type="ECO:0000313" key="5">
    <source>
        <dbReference type="Proteomes" id="UP000094741"/>
    </source>
</evidence>